<reference evidence="2" key="1">
    <citation type="submission" date="2014-09" db="EMBL/GenBank/DDBJ databases">
        <authorList>
            <person name="Magalhaes I.L.F."/>
            <person name="Oliveira U."/>
            <person name="Santos F.R."/>
            <person name="Vidigal T.H.D.A."/>
            <person name="Brescovit A.D."/>
            <person name="Santos A.J."/>
        </authorList>
    </citation>
    <scope>NUCLEOTIDE SEQUENCE</scope>
    <source>
        <tissue evidence="2">Shoot tissue taken approximately 20 cm above the soil surface</tissue>
    </source>
</reference>
<dbReference type="AlphaFoldDB" id="A0A0A9C1W6"/>
<keyword evidence="1" id="KW-0812">Transmembrane</keyword>
<proteinExistence type="predicted"/>
<evidence type="ECO:0000313" key="2">
    <source>
        <dbReference type="EMBL" id="JAD67390.1"/>
    </source>
</evidence>
<feature type="transmembrane region" description="Helical" evidence="1">
    <location>
        <begin position="26"/>
        <end position="44"/>
    </location>
</feature>
<reference evidence="2" key="2">
    <citation type="journal article" date="2015" name="Data Brief">
        <title>Shoot transcriptome of the giant reed, Arundo donax.</title>
        <authorList>
            <person name="Barrero R.A."/>
            <person name="Guerrero F.D."/>
            <person name="Moolhuijzen P."/>
            <person name="Goolsby J.A."/>
            <person name="Tidwell J."/>
            <person name="Bellgard S.E."/>
            <person name="Bellgard M.I."/>
        </authorList>
    </citation>
    <scope>NUCLEOTIDE SEQUENCE</scope>
    <source>
        <tissue evidence="2">Shoot tissue taken approximately 20 cm above the soil surface</tissue>
    </source>
</reference>
<organism evidence="2">
    <name type="scientific">Arundo donax</name>
    <name type="common">Giant reed</name>
    <name type="synonym">Donax arundinaceus</name>
    <dbReference type="NCBI Taxonomy" id="35708"/>
    <lineage>
        <taxon>Eukaryota</taxon>
        <taxon>Viridiplantae</taxon>
        <taxon>Streptophyta</taxon>
        <taxon>Embryophyta</taxon>
        <taxon>Tracheophyta</taxon>
        <taxon>Spermatophyta</taxon>
        <taxon>Magnoliopsida</taxon>
        <taxon>Liliopsida</taxon>
        <taxon>Poales</taxon>
        <taxon>Poaceae</taxon>
        <taxon>PACMAD clade</taxon>
        <taxon>Arundinoideae</taxon>
        <taxon>Arundineae</taxon>
        <taxon>Arundo</taxon>
    </lineage>
</organism>
<dbReference type="EMBL" id="GBRH01230505">
    <property type="protein sequence ID" value="JAD67390.1"/>
    <property type="molecule type" value="Transcribed_RNA"/>
</dbReference>
<keyword evidence="1" id="KW-0472">Membrane</keyword>
<keyword evidence="1" id="KW-1133">Transmembrane helix</keyword>
<name>A0A0A9C1W6_ARUDO</name>
<sequence>MPMKPLQFESCIWTTNSVPGRIPESLLMSLTAAVMATLAALPIVELNVKRAPIFTTLGLTEIFWPGAQEHKQQKMAKIWSMNFMLLSPEDYWGVR</sequence>
<protein>
    <submittedName>
        <fullName evidence="2">Uncharacterized protein</fullName>
    </submittedName>
</protein>
<evidence type="ECO:0000256" key="1">
    <source>
        <dbReference type="SAM" id="Phobius"/>
    </source>
</evidence>
<accession>A0A0A9C1W6</accession>